<gene>
    <name evidence="1" type="primary">attK</name>
    <name evidence="1" type="ORF">BACI348_40909</name>
</gene>
<sequence>MEGLELNYKKIAEAINEMIPCDWDKVWMYAEILDDSAGITFYFTEPNNEERVYGHDIPKRYSVSNSTYKHLFVELSEILEELKKEYIKNGLGAWTTATLELEKSGKFSTDFGYEDVYSLGIDNVQRIAVWEYETFGFLPEDEEDKEAVLNYLKNKEENNK</sequence>
<protein>
    <submittedName>
        <fullName evidence="1">Putative antitoxin of RttK type II toxin ribonuclease HGT island</fullName>
    </submittedName>
</protein>
<dbReference type="SUPFAM" id="SSF160424">
    <property type="entry name" value="BH3703-like"/>
    <property type="match status" value="1"/>
</dbReference>
<dbReference type="InterPro" id="IPR036170">
    <property type="entry name" value="YezG-like_sf"/>
</dbReference>
<dbReference type="Pfam" id="PF04634">
    <property type="entry name" value="YezG-like"/>
    <property type="match status" value="1"/>
</dbReference>
<dbReference type="Gene3D" id="3.30.500.20">
    <property type="entry name" value="BH3703-like domains"/>
    <property type="match status" value="1"/>
</dbReference>
<dbReference type="InterPro" id="IPR006728">
    <property type="entry name" value="YezG-like"/>
</dbReference>
<reference evidence="1 2" key="1">
    <citation type="submission" date="2019-10" db="EMBL/GenBank/DDBJ databases">
        <authorList>
            <person name="Karimi E."/>
        </authorList>
    </citation>
    <scope>NUCLEOTIDE SEQUENCE [LARGE SCALE GENOMIC DNA]</scope>
    <source>
        <strain evidence="1">Bacillus sp. 348</strain>
    </source>
</reference>
<accession>A0A653RCG2</accession>
<evidence type="ECO:0000313" key="2">
    <source>
        <dbReference type="Proteomes" id="UP000433089"/>
    </source>
</evidence>
<dbReference type="EMBL" id="CABWLH010000009">
    <property type="protein sequence ID" value="VXB52638.1"/>
    <property type="molecule type" value="Genomic_DNA"/>
</dbReference>
<dbReference type="NCBIfam" id="TIGR01741">
    <property type="entry name" value="staph_tand_hypo"/>
    <property type="match status" value="1"/>
</dbReference>
<name>A0A653RCG2_BACAB</name>
<proteinExistence type="predicted"/>
<organism evidence="1 2">
    <name type="scientific">Bacillus altitudinis</name>
    <dbReference type="NCBI Taxonomy" id="293387"/>
    <lineage>
        <taxon>Bacteria</taxon>
        <taxon>Bacillati</taxon>
        <taxon>Bacillota</taxon>
        <taxon>Bacilli</taxon>
        <taxon>Bacillales</taxon>
        <taxon>Bacillaceae</taxon>
        <taxon>Bacillus</taxon>
    </lineage>
</organism>
<dbReference type="RefSeq" id="WP_110487542.1">
    <property type="nucleotide sequence ID" value="NZ_JACAAI010000037.1"/>
</dbReference>
<dbReference type="AlphaFoldDB" id="A0A653RCG2"/>
<evidence type="ECO:0000313" key="1">
    <source>
        <dbReference type="EMBL" id="VXB52638.1"/>
    </source>
</evidence>
<dbReference type="Proteomes" id="UP000433089">
    <property type="component" value="Unassembled WGS sequence"/>
</dbReference>